<dbReference type="InterPro" id="IPR019454">
    <property type="entry name" value="Lipoprot_YkyA-like"/>
</dbReference>
<name>A0A2K3YTL9_9STAP</name>
<dbReference type="SUPFAM" id="SSF140423">
    <property type="entry name" value="MW0975(SA0943)-like"/>
    <property type="match status" value="1"/>
</dbReference>
<dbReference type="EMBL" id="PPRF01000018">
    <property type="protein sequence ID" value="PNZ28963.1"/>
    <property type="molecule type" value="Genomic_DNA"/>
</dbReference>
<dbReference type="OrthoDB" id="2414178at2"/>
<sequence length="210" mass="23723">MKMKKTLGLALAATVLLAGCNKDGEQFEKYNDGLTKLQKAEAPIQQVNKEMNNLEKEKEKISKEVSGKDISTVQDKVKLFLDNAAKREAELKKEEDAMMKSKKAFETLQKSAAKVEDKEDKKELDEFNKALEDKYAKHEAFISGYKDVIAKEKDLFSYFQDASGNQEGVDEKSKALQTAQKEMNNKVKAYSKSIRKAQTERADVEPIINS</sequence>
<dbReference type="Gene3D" id="1.20.120.570">
    <property type="entry name" value="YkyA-like"/>
    <property type="match status" value="1"/>
</dbReference>
<dbReference type="RefSeq" id="WP_103357626.1">
    <property type="nucleotide sequence ID" value="NZ_CP113107.1"/>
</dbReference>
<feature type="coiled-coil region" evidence="1">
    <location>
        <begin position="37"/>
        <end position="64"/>
    </location>
</feature>
<protein>
    <recommendedName>
        <fullName evidence="5">EMYY motif lipoprotein</fullName>
    </recommendedName>
</protein>
<dbReference type="Proteomes" id="UP000242752">
    <property type="component" value="Unassembled WGS sequence"/>
</dbReference>
<evidence type="ECO:0000256" key="2">
    <source>
        <dbReference type="SAM" id="SignalP"/>
    </source>
</evidence>
<comment type="caution">
    <text evidence="3">The sequence shown here is derived from an EMBL/GenBank/DDBJ whole genome shotgun (WGS) entry which is preliminary data.</text>
</comment>
<dbReference type="PROSITE" id="PS51257">
    <property type="entry name" value="PROKAR_LIPOPROTEIN"/>
    <property type="match status" value="1"/>
</dbReference>
<keyword evidence="4" id="KW-1185">Reference proteome</keyword>
<evidence type="ECO:0000313" key="3">
    <source>
        <dbReference type="EMBL" id="PNZ28963.1"/>
    </source>
</evidence>
<dbReference type="InterPro" id="IPR036785">
    <property type="entry name" value="YkyA-like_sf"/>
</dbReference>
<accession>A0A2K3YTL9</accession>
<feature type="chain" id="PRO_5038677290" description="EMYY motif lipoprotein" evidence="2">
    <location>
        <begin position="19"/>
        <end position="210"/>
    </location>
</feature>
<dbReference type="Pfam" id="PF10368">
    <property type="entry name" value="YkyA"/>
    <property type="match status" value="1"/>
</dbReference>
<keyword evidence="1" id="KW-0175">Coiled coil</keyword>
<evidence type="ECO:0008006" key="5">
    <source>
        <dbReference type="Google" id="ProtNLM"/>
    </source>
</evidence>
<gene>
    <name evidence="3" type="ORF">CD122_03530</name>
</gene>
<dbReference type="AlphaFoldDB" id="A0A2K3YTL9"/>
<feature type="signal peptide" evidence="2">
    <location>
        <begin position="1"/>
        <end position="18"/>
    </location>
</feature>
<proteinExistence type="predicted"/>
<evidence type="ECO:0000256" key="1">
    <source>
        <dbReference type="SAM" id="Coils"/>
    </source>
</evidence>
<organism evidence="3 4">
    <name type="scientific">Staphylococcus rostri</name>
    <dbReference type="NCBI Taxonomy" id="522262"/>
    <lineage>
        <taxon>Bacteria</taxon>
        <taxon>Bacillati</taxon>
        <taxon>Bacillota</taxon>
        <taxon>Bacilli</taxon>
        <taxon>Bacillales</taxon>
        <taxon>Staphylococcaceae</taxon>
        <taxon>Staphylococcus</taxon>
    </lineage>
</organism>
<keyword evidence="2" id="KW-0732">Signal</keyword>
<reference evidence="3 4" key="1">
    <citation type="submission" date="2017-08" db="EMBL/GenBank/DDBJ databases">
        <title>Draft genome sequences of 64 type strains of genus Staph aureus.</title>
        <authorList>
            <person name="Cole K."/>
            <person name="Golubchik T."/>
            <person name="Russell J."/>
            <person name="Foster D."/>
            <person name="Llewelyn M."/>
            <person name="Wilson D."/>
            <person name="Crook D."/>
            <person name="Paul J."/>
        </authorList>
    </citation>
    <scope>NUCLEOTIDE SEQUENCE [LARGE SCALE GENOMIC DNA]</scope>
    <source>
        <strain evidence="3 4">DSM 21968</strain>
    </source>
</reference>
<evidence type="ECO:0000313" key="4">
    <source>
        <dbReference type="Proteomes" id="UP000242752"/>
    </source>
</evidence>